<keyword evidence="3 6" id="KW-0812">Transmembrane</keyword>
<name>A0A0F9N8T2_9ZZZZ</name>
<dbReference type="PANTHER" id="PTHR42709">
    <property type="entry name" value="ALKALINE PHOSPHATASE LIKE PROTEIN"/>
    <property type="match status" value="1"/>
</dbReference>
<dbReference type="InterPro" id="IPR032816">
    <property type="entry name" value="VTT_dom"/>
</dbReference>
<dbReference type="PANTHER" id="PTHR42709:SF6">
    <property type="entry name" value="UNDECAPRENYL PHOSPHATE TRANSPORTER A"/>
    <property type="match status" value="1"/>
</dbReference>
<comment type="subcellular location">
    <subcellularLocation>
        <location evidence="1">Cell membrane</location>
        <topology evidence="1">Multi-pass membrane protein</topology>
    </subcellularLocation>
</comment>
<dbReference type="Pfam" id="PF09335">
    <property type="entry name" value="VTT_dom"/>
    <property type="match status" value="1"/>
</dbReference>
<evidence type="ECO:0000256" key="1">
    <source>
        <dbReference type="ARBA" id="ARBA00004651"/>
    </source>
</evidence>
<dbReference type="GO" id="GO:0005886">
    <property type="term" value="C:plasma membrane"/>
    <property type="evidence" value="ECO:0007669"/>
    <property type="project" value="UniProtKB-SubCell"/>
</dbReference>
<feature type="non-terminal residue" evidence="8">
    <location>
        <position position="1"/>
    </location>
</feature>
<proteinExistence type="predicted"/>
<accession>A0A0F9N8T2</accession>
<evidence type="ECO:0000256" key="2">
    <source>
        <dbReference type="ARBA" id="ARBA00022475"/>
    </source>
</evidence>
<keyword evidence="2" id="KW-1003">Cell membrane</keyword>
<protein>
    <recommendedName>
        <fullName evidence="7">VTT domain-containing protein</fullName>
    </recommendedName>
</protein>
<keyword evidence="4 6" id="KW-1133">Transmembrane helix</keyword>
<sequence>INKSILANHNSQIETKKNILEAKIARLQEDINFLIPKNQQIASLKLEIYSLQKQIENFQPTQIIQELVILEEAKKGLSPILNLIIGGILGIFIGMAIESSFFPFPSEIILIPAGVLVAEGEMNFILVFLAGLFGTLTGAVFNYLLALFLGRTAVDFLVQKYGKFFFISEKKLRKADIYFEKHGEVITFVGRLIPGVRQLISLSAGFARMNFFKFILFTALGAGIWTLILIYIGYFFGNNLELITLNLNIAILFLLISTLIILIIYFLWKKKNKN</sequence>
<evidence type="ECO:0000259" key="7">
    <source>
        <dbReference type="Pfam" id="PF09335"/>
    </source>
</evidence>
<feature type="domain" description="VTT" evidence="7">
    <location>
        <begin position="104"/>
        <end position="234"/>
    </location>
</feature>
<gene>
    <name evidence="8" type="ORF">LCGC14_0997140</name>
</gene>
<evidence type="ECO:0000313" key="8">
    <source>
        <dbReference type="EMBL" id="KKN14329.1"/>
    </source>
</evidence>
<comment type="caution">
    <text evidence="8">The sequence shown here is derived from an EMBL/GenBank/DDBJ whole genome shotgun (WGS) entry which is preliminary data.</text>
</comment>
<dbReference type="InterPro" id="IPR051311">
    <property type="entry name" value="DedA_domain"/>
</dbReference>
<evidence type="ECO:0000256" key="5">
    <source>
        <dbReference type="ARBA" id="ARBA00023136"/>
    </source>
</evidence>
<dbReference type="AlphaFoldDB" id="A0A0F9N8T2"/>
<feature type="transmembrane region" description="Helical" evidence="6">
    <location>
        <begin position="80"/>
        <end position="104"/>
    </location>
</feature>
<evidence type="ECO:0000256" key="4">
    <source>
        <dbReference type="ARBA" id="ARBA00022989"/>
    </source>
</evidence>
<organism evidence="8">
    <name type="scientific">marine sediment metagenome</name>
    <dbReference type="NCBI Taxonomy" id="412755"/>
    <lineage>
        <taxon>unclassified sequences</taxon>
        <taxon>metagenomes</taxon>
        <taxon>ecological metagenomes</taxon>
    </lineage>
</organism>
<dbReference type="EMBL" id="LAZR01003827">
    <property type="protein sequence ID" value="KKN14329.1"/>
    <property type="molecule type" value="Genomic_DNA"/>
</dbReference>
<keyword evidence="5 6" id="KW-0472">Membrane</keyword>
<evidence type="ECO:0000256" key="3">
    <source>
        <dbReference type="ARBA" id="ARBA00022692"/>
    </source>
</evidence>
<feature type="transmembrane region" description="Helical" evidence="6">
    <location>
        <begin position="124"/>
        <end position="150"/>
    </location>
</feature>
<feature type="transmembrane region" description="Helical" evidence="6">
    <location>
        <begin position="214"/>
        <end position="237"/>
    </location>
</feature>
<evidence type="ECO:0000256" key="6">
    <source>
        <dbReference type="SAM" id="Phobius"/>
    </source>
</evidence>
<feature type="transmembrane region" description="Helical" evidence="6">
    <location>
        <begin position="249"/>
        <end position="268"/>
    </location>
</feature>
<reference evidence="8" key="1">
    <citation type="journal article" date="2015" name="Nature">
        <title>Complex archaea that bridge the gap between prokaryotes and eukaryotes.</title>
        <authorList>
            <person name="Spang A."/>
            <person name="Saw J.H."/>
            <person name="Jorgensen S.L."/>
            <person name="Zaremba-Niedzwiedzka K."/>
            <person name="Martijn J."/>
            <person name="Lind A.E."/>
            <person name="van Eijk R."/>
            <person name="Schleper C."/>
            <person name="Guy L."/>
            <person name="Ettema T.J."/>
        </authorList>
    </citation>
    <scope>NUCLEOTIDE SEQUENCE</scope>
</reference>